<organism evidence="2 3">
    <name type="scientific">Plasmodiophora brassicae</name>
    <name type="common">Clubroot disease agent</name>
    <dbReference type="NCBI Taxonomy" id="37360"/>
    <lineage>
        <taxon>Eukaryota</taxon>
        <taxon>Sar</taxon>
        <taxon>Rhizaria</taxon>
        <taxon>Endomyxa</taxon>
        <taxon>Phytomyxea</taxon>
        <taxon>Plasmodiophorida</taxon>
        <taxon>Plasmodiophoridae</taxon>
        <taxon>Plasmodiophora</taxon>
    </lineage>
</organism>
<dbReference type="EMBL" id="OVEO01000013">
    <property type="protein sequence ID" value="SPR00025.1"/>
    <property type="molecule type" value="Genomic_DNA"/>
</dbReference>
<accession>A0A3P3YIP5</accession>
<feature type="region of interest" description="Disordered" evidence="1">
    <location>
        <begin position="68"/>
        <end position="95"/>
    </location>
</feature>
<evidence type="ECO:0000313" key="3">
    <source>
        <dbReference type="Proteomes" id="UP000290189"/>
    </source>
</evidence>
<geneLocation type="mitochondrion" evidence="2"/>
<gene>
    <name evidence="2" type="ORF">PLBR_LOCUS7240</name>
</gene>
<evidence type="ECO:0000313" key="2">
    <source>
        <dbReference type="EMBL" id="SPR00025.1"/>
    </source>
</evidence>
<sequence length="239" mass="25640">MNDAPPYVLDRMNRIVPLETTIMAPTVRPKRASLPLSGRSSRAASQELYAVSDPILVSDDSTIIVTPLGAEEGSSNDPSSKSDGGNPSKRSSLENLVPIMLEPRGMAKAMKLLGIRSDAVDRSKCLRVLGMTEDDYQASVEGHDAVFQLFNKIDASKSGVSASTKAQSHLGLDGRSLKLKKPFQRLGIDSGDLDRERMVALSLLGGGHDHLLNVIEPYEGGDSRSGPTQLFCSCTGTRD</sequence>
<evidence type="ECO:0000256" key="1">
    <source>
        <dbReference type="SAM" id="MobiDB-lite"/>
    </source>
</evidence>
<name>A0A3P3YIP5_PLABS</name>
<proteinExistence type="predicted"/>
<dbReference type="AlphaFoldDB" id="A0A3P3YIP5"/>
<protein>
    <submittedName>
        <fullName evidence="2">Uncharacterized protein</fullName>
    </submittedName>
</protein>
<dbReference type="Proteomes" id="UP000290189">
    <property type="component" value="Unassembled WGS sequence"/>
</dbReference>
<reference evidence="2 3" key="1">
    <citation type="submission" date="2018-03" db="EMBL/GenBank/DDBJ databases">
        <authorList>
            <person name="Fogelqvist J."/>
        </authorList>
    </citation>
    <scope>NUCLEOTIDE SEQUENCE [LARGE SCALE GENOMIC DNA]</scope>
</reference>
<keyword evidence="2" id="KW-0496">Mitochondrion</keyword>
<feature type="compositionally biased region" description="Polar residues" evidence="1">
    <location>
        <begin position="73"/>
        <end position="94"/>
    </location>
</feature>